<reference evidence="2 3" key="1">
    <citation type="submission" date="2019-03" db="EMBL/GenBank/DDBJ databases">
        <title>Genomics of glacier-inhabiting Cryobacterium strains.</title>
        <authorList>
            <person name="Liu Q."/>
            <person name="Xin Y.-H."/>
        </authorList>
    </citation>
    <scope>NUCLEOTIDE SEQUENCE [LARGE SCALE GENOMIC DNA]</scope>
    <source>
        <strain evidence="2 3">HLT2-23</strain>
    </source>
</reference>
<evidence type="ECO:0000313" key="2">
    <source>
        <dbReference type="EMBL" id="TFB72715.1"/>
    </source>
</evidence>
<evidence type="ECO:0000313" key="3">
    <source>
        <dbReference type="Proteomes" id="UP000298173"/>
    </source>
</evidence>
<dbReference type="RefSeq" id="WP_134503307.1">
    <property type="nucleotide sequence ID" value="NZ_SOEY01000019.1"/>
</dbReference>
<keyword evidence="1" id="KW-0812">Transmembrane</keyword>
<feature type="transmembrane region" description="Helical" evidence="1">
    <location>
        <begin position="113"/>
        <end position="139"/>
    </location>
</feature>
<accession>A0A4R8UV08</accession>
<feature type="transmembrane region" description="Helical" evidence="1">
    <location>
        <begin position="7"/>
        <end position="28"/>
    </location>
</feature>
<protein>
    <submittedName>
        <fullName evidence="2">Uncharacterized protein</fullName>
    </submittedName>
</protein>
<dbReference type="EMBL" id="SOEY01000019">
    <property type="protein sequence ID" value="TFB72715.1"/>
    <property type="molecule type" value="Genomic_DNA"/>
</dbReference>
<dbReference type="OrthoDB" id="5119950at2"/>
<feature type="transmembrane region" description="Helical" evidence="1">
    <location>
        <begin position="48"/>
        <end position="72"/>
    </location>
</feature>
<keyword evidence="1" id="KW-1133">Transmembrane helix</keyword>
<comment type="caution">
    <text evidence="2">The sequence shown here is derived from an EMBL/GenBank/DDBJ whole genome shotgun (WGS) entry which is preliminary data.</text>
</comment>
<keyword evidence="3" id="KW-1185">Reference proteome</keyword>
<feature type="transmembrane region" description="Helical" evidence="1">
    <location>
        <begin position="84"/>
        <end position="107"/>
    </location>
</feature>
<organism evidence="2 3">
    <name type="scientific">Cryobacterium glaciale</name>
    <dbReference type="NCBI Taxonomy" id="1259145"/>
    <lineage>
        <taxon>Bacteria</taxon>
        <taxon>Bacillati</taxon>
        <taxon>Actinomycetota</taxon>
        <taxon>Actinomycetes</taxon>
        <taxon>Micrococcales</taxon>
        <taxon>Microbacteriaceae</taxon>
        <taxon>Cryobacterium</taxon>
    </lineage>
</organism>
<keyword evidence="1" id="KW-0472">Membrane</keyword>
<evidence type="ECO:0000256" key="1">
    <source>
        <dbReference type="SAM" id="Phobius"/>
    </source>
</evidence>
<proteinExistence type="predicted"/>
<sequence length="155" mass="16401">MIIRRYWRIAVFAPFMGFLIAAAVAVVMTDAGSGETEYRFWFVVRSMANYGVIGLVIAVAGMLGGVAAMVLFDRHLTKSTRARTTLAAVGAIAGVVLLSGVVAIVLTMLDDGLYAGITLAFGLIFGLAAGVMAAIMVLYAERQSQRPRSAATGRH</sequence>
<dbReference type="AlphaFoldDB" id="A0A4R8UV08"/>
<dbReference type="Proteomes" id="UP000298173">
    <property type="component" value="Unassembled WGS sequence"/>
</dbReference>
<gene>
    <name evidence="2" type="ORF">E3O06_10435</name>
</gene>
<name>A0A4R8UV08_9MICO</name>